<reference evidence="1" key="2">
    <citation type="submission" date="2013-11" db="EMBL/GenBank/DDBJ databases">
        <title>The Genome Sequence of Phytophthora parasitica CJ05E6.</title>
        <authorList>
            <consortium name="The Broad Institute Genomics Platform"/>
            <person name="Russ C."/>
            <person name="Tyler B."/>
            <person name="Panabieres F."/>
            <person name="Shan W."/>
            <person name="Tripathy S."/>
            <person name="Grunwald N."/>
            <person name="Machado M."/>
            <person name="Johnson C.S."/>
            <person name="Arredondo F."/>
            <person name="Hong C."/>
            <person name="Coffey M."/>
            <person name="Young S.K."/>
            <person name="Zeng Q."/>
            <person name="Gargeya S."/>
            <person name="Fitzgerald M."/>
            <person name="Abouelleil A."/>
            <person name="Alvarado L."/>
            <person name="Chapman S.B."/>
            <person name="Gainer-Dewar J."/>
            <person name="Goldberg J."/>
            <person name="Griggs A."/>
            <person name="Gujja S."/>
            <person name="Hansen M."/>
            <person name="Howarth C."/>
            <person name="Imamovic A."/>
            <person name="Ireland A."/>
            <person name="Larimer J."/>
            <person name="McCowan C."/>
            <person name="Murphy C."/>
            <person name="Pearson M."/>
            <person name="Poon T.W."/>
            <person name="Priest M."/>
            <person name="Roberts A."/>
            <person name="Saif S."/>
            <person name="Shea T."/>
            <person name="Sykes S."/>
            <person name="Wortman J."/>
            <person name="Nusbaum C."/>
            <person name="Birren B."/>
        </authorList>
    </citation>
    <scope>NUCLEOTIDE SEQUENCE [LARGE SCALE GENOMIC DNA]</scope>
    <source>
        <strain evidence="1">CJ05E6</strain>
    </source>
</reference>
<dbReference type="VEuPathDB" id="FungiDB:PPTG_23813"/>
<reference evidence="2" key="1">
    <citation type="submission" date="2013-11" db="EMBL/GenBank/DDBJ databases">
        <title>The Genome Sequence of Phytophthora parasitica CHvinca01.</title>
        <authorList>
            <consortium name="The Broad Institute Genomics Platform"/>
            <person name="Russ C."/>
            <person name="Tyler B."/>
            <person name="Panabieres F."/>
            <person name="Shan W."/>
            <person name="Tripathy S."/>
            <person name="Grunwald N."/>
            <person name="Machado M."/>
            <person name="Johnson C.S."/>
            <person name="Arredondo F."/>
            <person name="Hong C."/>
            <person name="Coffey M."/>
            <person name="Young S.K."/>
            <person name="Zeng Q."/>
            <person name="Gargeya S."/>
            <person name="Fitzgerald M."/>
            <person name="Abouelleil A."/>
            <person name="Alvarado L."/>
            <person name="Chapman S.B."/>
            <person name="Gainer-Dewar J."/>
            <person name="Goldberg J."/>
            <person name="Griggs A."/>
            <person name="Gujja S."/>
            <person name="Hansen M."/>
            <person name="Howarth C."/>
            <person name="Imamovic A."/>
            <person name="Ireland A."/>
            <person name="Larimer J."/>
            <person name="McCowan C."/>
            <person name="Murphy C."/>
            <person name="Pearson M."/>
            <person name="Poon T.W."/>
            <person name="Priest M."/>
            <person name="Roberts A."/>
            <person name="Saif S."/>
            <person name="Shea T."/>
            <person name="Sykes S."/>
            <person name="Wortman J."/>
            <person name="Nusbaum C."/>
            <person name="Birren B."/>
        </authorList>
    </citation>
    <scope>NUCLEOTIDE SEQUENCE [LARGE SCALE GENOMIC DNA]</scope>
    <source>
        <strain evidence="2">CHvinca01</strain>
    </source>
</reference>
<reference evidence="3" key="3">
    <citation type="submission" date="2013-11" db="EMBL/GenBank/DDBJ databases">
        <title>The Genome Sequence of Phytophthora parasitica IAC_01/95.</title>
        <authorList>
            <consortium name="The Broad Institute Genomics Platform"/>
            <person name="Russ C."/>
            <person name="Tyler B."/>
            <person name="Panabieres F."/>
            <person name="Shan W."/>
            <person name="Tripathy S."/>
            <person name="Grunwald N."/>
            <person name="Machado M."/>
            <person name="Johnson C.S."/>
            <person name="Arredondo F."/>
            <person name="Hong C."/>
            <person name="Coffey M."/>
            <person name="Young S.K."/>
            <person name="Zeng Q."/>
            <person name="Gargeya S."/>
            <person name="Fitzgerald M."/>
            <person name="Abouelleil A."/>
            <person name="Alvarado L."/>
            <person name="Chapman S.B."/>
            <person name="Gainer-Dewar J."/>
            <person name="Goldberg J."/>
            <person name="Griggs A."/>
            <person name="Gujja S."/>
            <person name="Hansen M."/>
            <person name="Howarth C."/>
            <person name="Imamovic A."/>
            <person name="Ireland A."/>
            <person name="Larimer J."/>
            <person name="McCowan C."/>
            <person name="Murphy C."/>
            <person name="Pearson M."/>
            <person name="Poon T.W."/>
            <person name="Priest M."/>
            <person name="Roberts A."/>
            <person name="Saif S."/>
            <person name="Shea T."/>
            <person name="Sykes S."/>
            <person name="Wortman J."/>
            <person name="Nusbaum C."/>
            <person name="Birren B."/>
        </authorList>
    </citation>
    <scope>NUCLEOTIDE SEQUENCE [LARGE SCALE GENOMIC DNA]</scope>
    <source>
        <strain evidence="3">IAC_01/95</strain>
    </source>
</reference>
<organism evidence="3">
    <name type="scientific">Phytophthora nicotianae</name>
    <name type="common">Potato buckeye rot agent</name>
    <name type="synonym">Phytophthora parasitica</name>
    <dbReference type="NCBI Taxonomy" id="4792"/>
    <lineage>
        <taxon>Eukaryota</taxon>
        <taxon>Sar</taxon>
        <taxon>Stramenopiles</taxon>
        <taxon>Oomycota</taxon>
        <taxon>Peronosporomycetes</taxon>
        <taxon>Peronosporales</taxon>
        <taxon>Peronosporaceae</taxon>
        <taxon>Phytophthora</taxon>
    </lineage>
</organism>
<dbReference type="EMBL" id="KI675054">
    <property type="protein sequence ID" value="ETL31491.1"/>
    <property type="molecule type" value="Genomic_DNA"/>
</dbReference>
<evidence type="ECO:0000313" key="3">
    <source>
        <dbReference type="EMBL" id="ETM37897.1"/>
    </source>
</evidence>
<sequence>MLNPVYTPPLSHELSMMLLSDSYQDAMMVMQRALRDSSALTVGVEGATNMLSRSLSNAIISDTVGLDVKMLQEIGPESDGSK</sequence>
<proteinExistence type="predicted"/>
<evidence type="ECO:0000313" key="1">
    <source>
        <dbReference type="EMBL" id="ETL31491.1"/>
    </source>
</evidence>
<name>W2MNF9_PHYNI</name>
<gene>
    <name evidence="3" type="ORF">L914_15679</name>
    <name evidence="1" type="ORF">L916_15736</name>
    <name evidence="2" type="ORF">L917_15539</name>
</gene>
<protein>
    <submittedName>
        <fullName evidence="3">Uncharacterized protein</fullName>
    </submittedName>
</protein>
<accession>W2MNF9</accession>
<dbReference type="EMBL" id="KI695009">
    <property type="protein sequence ID" value="ETM37897.1"/>
    <property type="molecule type" value="Genomic_DNA"/>
</dbReference>
<dbReference type="EMBL" id="KI681745">
    <property type="protein sequence ID" value="ETL84742.1"/>
    <property type="molecule type" value="Genomic_DNA"/>
</dbReference>
<evidence type="ECO:0000313" key="2">
    <source>
        <dbReference type="EMBL" id="ETL84742.1"/>
    </source>
</evidence>
<dbReference type="Proteomes" id="UP000053864">
    <property type="component" value="Unassembled WGS sequence"/>
</dbReference>
<dbReference type="Proteomes" id="UP000054423">
    <property type="component" value="Unassembled WGS sequence"/>
</dbReference>
<dbReference type="AlphaFoldDB" id="W2MNF9"/>
<dbReference type="Proteomes" id="UP000054532">
    <property type="component" value="Unassembled WGS sequence"/>
</dbReference>